<evidence type="ECO:0000256" key="1">
    <source>
        <dbReference type="ARBA" id="ARBA00022692"/>
    </source>
</evidence>
<evidence type="ECO:0000313" key="12">
    <source>
        <dbReference type="Proteomes" id="UP000789524"/>
    </source>
</evidence>
<dbReference type="GO" id="GO:0005544">
    <property type="term" value="F:calcium-dependent phospholipid binding"/>
    <property type="evidence" value="ECO:0007669"/>
    <property type="project" value="TreeGrafter"/>
</dbReference>
<dbReference type="EMBL" id="CAKASE010000067">
    <property type="protein sequence ID" value="CAG9571695.1"/>
    <property type="molecule type" value="Genomic_DNA"/>
</dbReference>
<dbReference type="GO" id="GO:0005509">
    <property type="term" value="F:calcium ion binding"/>
    <property type="evidence" value="ECO:0007669"/>
    <property type="project" value="TreeGrafter"/>
</dbReference>
<keyword evidence="3" id="KW-0677">Repeat</keyword>
<evidence type="ECO:0000256" key="5">
    <source>
        <dbReference type="ARBA" id="ARBA00022989"/>
    </source>
</evidence>
<dbReference type="Gene3D" id="2.60.40.150">
    <property type="entry name" value="C2 domain"/>
    <property type="match status" value="2"/>
</dbReference>
<dbReference type="GO" id="GO:0005886">
    <property type="term" value="C:plasma membrane"/>
    <property type="evidence" value="ECO:0007669"/>
    <property type="project" value="TreeGrafter"/>
</dbReference>
<keyword evidence="2" id="KW-0479">Metal-binding</keyword>
<feature type="domain" description="C2" evidence="10">
    <location>
        <begin position="372"/>
        <end position="505"/>
    </location>
</feature>
<evidence type="ECO:0000256" key="2">
    <source>
        <dbReference type="ARBA" id="ARBA00022723"/>
    </source>
</evidence>
<evidence type="ECO:0000256" key="6">
    <source>
        <dbReference type="ARBA" id="ARBA00023136"/>
    </source>
</evidence>
<protein>
    <submittedName>
        <fullName evidence="11">(African queen) hypothetical protein</fullName>
    </submittedName>
</protein>
<dbReference type="GO" id="GO:0030276">
    <property type="term" value="F:clathrin binding"/>
    <property type="evidence" value="ECO:0007669"/>
    <property type="project" value="TreeGrafter"/>
</dbReference>
<dbReference type="GO" id="GO:0017156">
    <property type="term" value="P:calcium-ion regulated exocytosis"/>
    <property type="evidence" value="ECO:0007669"/>
    <property type="project" value="TreeGrafter"/>
</dbReference>
<dbReference type="InterPro" id="IPR001565">
    <property type="entry name" value="Synaptotagmin"/>
</dbReference>
<dbReference type="PANTHER" id="PTHR10024">
    <property type="entry name" value="SYNAPTOTAGMIN"/>
    <property type="match status" value="1"/>
</dbReference>
<evidence type="ECO:0000256" key="8">
    <source>
        <dbReference type="SAM" id="MobiDB-lite"/>
    </source>
</evidence>
<dbReference type="FunFam" id="2.60.40.150:FF:000011">
    <property type="entry name" value="Synaptotagmin 6"/>
    <property type="match status" value="1"/>
</dbReference>
<dbReference type="GO" id="GO:0001786">
    <property type="term" value="F:phosphatidylserine binding"/>
    <property type="evidence" value="ECO:0007669"/>
    <property type="project" value="TreeGrafter"/>
</dbReference>
<feature type="domain" description="C2" evidence="10">
    <location>
        <begin position="240"/>
        <end position="361"/>
    </location>
</feature>
<name>A0A8J2QTN7_9NEOP</name>
<gene>
    <name evidence="11" type="ORF">DCHRY22_LOCUS9798</name>
</gene>
<keyword evidence="6 9" id="KW-0472">Membrane</keyword>
<proteinExistence type="predicted"/>
<feature type="region of interest" description="Disordered" evidence="8">
    <location>
        <begin position="1"/>
        <end position="34"/>
    </location>
</feature>
<dbReference type="PRINTS" id="PR00360">
    <property type="entry name" value="C2DOMAIN"/>
</dbReference>
<dbReference type="InterPro" id="IPR000008">
    <property type="entry name" value="C2_dom"/>
</dbReference>
<keyword evidence="12" id="KW-1185">Reference proteome</keyword>
<feature type="transmembrane region" description="Helical" evidence="9">
    <location>
        <begin position="89"/>
        <end position="114"/>
    </location>
</feature>
<dbReference type="PRINTS" id="PR00399">
    <property type="entry name" value="SYNAPTOTAGMN"/>
</dbReference>
<evidence type="ECO:0000313" key="11">
    <source>
        <dbReference type="EMBL" id="CAG9571695.1"/>
    </source>
</evidence>
<dbReference type="FunFam" id="2.60.40.150:FF:000005">
    <property type="entry name" value="Synaptotagmin 6"/>
    <property type="match status" value="1"/>
</dbReference>
<dbReference type="InterPro" id="IPR035892">
    <property type="entry name" value="C2_domain_sf"/>
</dbReference>
<comment type="subcellular location">
    <subcellularLocation>
        <location evidence="7">Endomembrane system</location>
        <topology evidence="7">Single-pass membrane protein</topology>
    </subcellularLocation>
</comment>
<evidence type="ECO:0000256" key="7">
    <source>
        <dbReference type="ARBA" id="ARBA00037847"/>
    </source>
</evidence>
<keyword evidence="4" id="KW-0106">Calcium</keyword>
<dbReference type="GO" id="GO:0000149">
    <property type="term" value="F:SNARE binding"/>
    <property type="evidence" value="ECO:0007669"/>
    <property type="project" value="TreeGrafter"/>
</dbReference>
<dbReference type="Proteomes" id="UP000789524">
    <property type="component" value="Unassembled WGS sequence"/>
</dbReference>
<dbReference type="SUPFAM" id="SSF49562">
    <property type="entry name" value="C2 domain (Calcium/lipid-binding domain, CaLB)"/>
    <property type="match status" value="2"/>
</dbReference>
<dbReference type="SMART" id="SM00239">
    <property type="entry name" value="C2"/>
    <property type="match status" value="2"/>
</dbReference>
<evidence type="ECO:0000256" key="3">
    <source>
        <dbReference type="ARBA" id="ARBA00022737"/>
    </source>
</evidence>
<accession>A0A8J2QTN7</accession>
<keyword evidence="5 9" id="KW-1133">Transmembrane helix</keyword>
<dbReference type="AlphaFoldDB" id="A0A8J2QTN7"/>
<dbReference type="OrthoDB" id="67700at2759"/>
<evidence type="ECO:0000256" key="9">
    <source>
        <dbReference type="SAM" id="Phobius"/>
    </source>
</evidence>
<sequence length="533" mass="60078">MSHRLNLIPNNSNRFADENNSEDESPDRALSSGIGPSMPSFNVTSELGAVSVPAALYYWSQRLSTTAREVWPPEGLELQTNVRSNSVDYAAALMLAAMAAVLLAAVGYQCAATWRWIMGRTRRDSEDSNCDSLSRQAAIRISHSLPDLQTEPLKQEYVQEHKDAGKKIPSQVLRQTTLPIVPDRHQTFQRQLSHRLDLPSIQFSICSLERADSSIGLIKPELYKNELVRQSSTDSGELEFCGKLHFALKYDQEVEALVVKIFEARDLPIKDVSGSSDPYIKVFLLPDRKKKFQTKVHRKNLNPVFNETFLFSVPYEELRQRYLQFSVYDFDRFSRHDLIGHVVLKGLLESADLHQEIAYTMNILAPPQEKKDLGELMLSLCYLPTAGRLTVTVIKGRNLKAMDINGSSDPYVKICLNCQGKRIKKKKTTVKKNTLSPVYNEALVFDLPAENVYDVTLLVKVIDYDLIGPNELIGCTAIGSSLIGIGRDHWLEMLDNARKPVAQWYPLNKSPPTNINLPANEQQNTPLSCLNTR</sequence>
<reference evidence="11" key="1">
    <citation type="submission" date="2021-09" db="EMBL/GenBank/DDBJ databases">
        <authorList>
            <person name="Martin H S."/>
        </authorList>
    </citation>
    <scope>NUCLEOTIDE SEQUENCE</scope>
</reference>
<evidence type="ECO:0000256" key="4">
    <source>
        <dbReference type="ARBA" id="ARBA00022837"/>
    </source>
</evidence>
<evidence type="ECO:0000259" key="10">
    <source>
        <dbReference type="PROSITE" id="PS50004"/>
    </source>
</evidence>
<organism evidence="11 12">
    <name type="scientific">Danaus chrysippus</name>
    <name type="common">African queen</name>
    <dbReference type="NCBI Taxonomy" id="151541"/>
    <lineage>
        <taxon>Eukaryota</taxon>
        <taxon>Metazoa</taxon>
        <taxon>Ecdysozoa</taxon>
        <taxon>Arthropoda</taxon>
        <taxon>Hexapoda</taxon>
        <taxon>Insecta</taxon>
        <taxon>Pterygota</taxon>
        <taxon>Neoptera</taxon>
        <taxon>Endopterygota</taxon>
        <taxon>Lepidoptera</taxon>
        <taxon>Glossata</taxon>
        <taxon>Ditrysia</taxon>
        <taxon>Papilionoidea</taxon>
        <taxon>Nymphalidae</taxon>
        <taxon>Danainae</taxon>
        <taxon>Danaini</taxon>
        <taxon>Danaina</taxon>
        <taxon>Danaus</taxon>
        <taxon>Anosia</taxon>
    </lineage>
</organism>
<dbReference type="Pfam" id="PF00168">
    <property type="entry name" value="C2"/>
    <property type="match status" value="2"/>
</dbReference>
<keyword evidence="1 9" id="KW-0812">Transmembrane</keyword>
<feature type="region of interest" description="Disordered" evidence="8">
    <location>
        <begin position="513"/>
        <end position="533"/>
    </location>
</feature>
<dbReference type="PANTHER" id="PTHR10024:SF374">
    <property type="entry name" value="C2 DOMAIN-CONTAINING PROTEIN"/>
    <property type="match status" value="1"/>
</dbReference>
<dbReference type="GO" id="GO:0070382">
    <property type="term" value="C:exocytic vesicle"/>
    <property type="evidence" value="ECO:0007669"/>
    <property type="project" value="TreeGrafter"/>
</dbReference>
<dbReference type="PROSITE" id="PS50004">
    <property type="entry name" value="C2"/>
    <property type="match status" value="2"/>
</dbReference>
<comment type="caution">
    <text evidence="11">The sequence shown here is derived from an EMBL/GenBank/DDBJ whole genome shotgun (WGS) entry which is preliminary data.</text>
</comment>